<dbReference type="EMBL" id="KZ613496">
    <property type="protein sequence ID" value="PMD18110.1"/>
    <property type="molecule type" value="Genomic_DNA"/>
</dbReference>
<gene>
    <name evidence="1" type="ORF">NA56DRAFT_661760</name>
</gene>
<dbReference type="AlphaFoldDB" id="A0A2J6PVR0"/>
<protein>
    <recommendedName>
        <fullName evidence="3">BTB domain-containing protein</fullName>
    </recommendedName>
</protein>
<organism evidence="1 2">
    <name type="scientific">Hyaloscypha hepaticicola</name>
    <dbReference type="NCBI Taxonomy" id="2082293"/>
    <lineage>
        <taxon>Eukaryota</taxon>
        <taxon>Fungi</taxon>
        <taxon>Dikarya</taxon>
        <taxon>Ascomycota</taxon>
        <taxon>Pezizomycotina</taxon>
        <taxon>Leotiomycetes</taxon>
        <taxon>Helotiales</taxon>
        <taxon>Hyaloscyphaceae</taxon>
        <taxon>Hyaloscypha</taxon>
    </lineage>
</organism>
<name>A0A2J6PVR0_9HELO</name>
<sequence>MSKPLSSGRYTELLSGEMAMITVGFEENKPHFYVHQNLLNSVTEAFAANYHYVKSGLKDEIKCIEFPKMDAKIFKMFLSWLSNNDRAQELKTQCYTINSLMCVYDLRISVKCATLKMDTLYALSGAMNQNANTFVETIDSMLFFKKYSEYSNKAISRLHTMLDEISELTNIELGDVGSLLKVYVKTVNWGNKKWQNRVIDSIRDKLYAQKDVLDFDLIAYEFEGTKNTSLCDDKLRKFCAAMIYYRRHCGGCPLNADKKLKAEVMERFLTKIDGFMAEYLRFEDEYQTEFPGELPRDPRDRDGELGNCYFHFHKKSDVCTRGMDLDA</sequence>
<evidence type="ECO:0000313" key="1">
    <source>
        <dbReference type="EMBL" id="PMD18110.1"/>
    </source>
</evidence>
<reference evidence="1 2" key="1">
    <citation type="submission" date="2016-05" db="EMBL/GenBank/DDBJ databases">
        <title>A degradative enzymes factory behind the ericoid mycorrhizal symbiosis.</title>
        <authorList>
            <consortium name="DOE Joint Genome Institute"/>
            <person name="Martino E."/>
            <person name="Morin E."/>
            <person name="Grelet G."/>
            <person name="Kuo A."/>
            <person name="Kohler A."/>
            <person name="Daghino S."/>
            <person name="Barry K."/>
            <person name="Choi C."/>
            <person name="Cichocki N."/>
            <person name="Clum A."/>
            <person name="Copeland A."/>
            <person name="Hainaut M."/>
            <person name="Haridas S."/>
            <person name="Labutti K."/>
            <person name="Lindquist E."/>
            <person name="Lipzen A."/>
            <person name="Khouja H.-R."/>
            <person name="Murat C."/>
            <person name="Ohm R."/>
            <person name="Olson A."/>
            <person name="Spatafora J."/>
            <person name="Veneault-Fourrey C."/>
            <person name="Henrissat B."/>
            <person name="Grigoriev I."/>
            <person name="Martin F."/>
            <person name="Perotto S."/>
        </authorList>
    </citation>
    <scope>NUCLEOTIDE SEQUENCE [LARGE SCALE GENOMIC DNA]</scope>
    <source>
        <strain evidence="1 2">UAMH 7357</strain>
    </source>
</reference>
<keyword evidence="2" id="KW-1185">Reference proteome</keyword>
<dbReference type="Proteomes" id="UP000235672">
    <property type="component" value="Unassembled WGS sequence"/>
</dbReference>
<accession>A0A2J6PVR0</accession>
<dbReference type="OrthoDB" id="10671727at2759"/>
<evidence type="ECO:0000313" key="2">
    <source>
        <dbReference type="Proteomes" id="UP000235672"/>
    </source>
</evidence>
<evidence type="ECO:0008006" key="3">
    <source>
        <dbReference type="Google" id="ProtNLM"/>
    </source>
</evidence>
<proteinExistence type="predicted"/>